<dbReference type="RefSeq" id="WP_237966951.1">
    <property type="nucleotide sequence ID" value="NZ_JAKNHQ010000013.1"/>
</dbReference>
<keyword evidence="5 12" id="KW-0235">DNA replication</keyword>
<evidence type="ECO:0000256" key="7">
    <source>
        <dbReference type="ARBA" id="ARBA00022763"/>
    </source>
</evidence>
<evidence type="ECO:0000256" key="5">
    <source>
        <dbReference type="ARBA" id="ARBA00022705"/>
    </source>
</evidence>
<dbReference type="EMBL" id="JAKNHQ010000013">
    <property type="protein sequence ID" value="MCG4611254.1"/>
    <property type="molecule type" value="Genomic_DNA"/>
</dbReference>
<accession>A0ABS9MKC7</accession>
<comment type="similarity">
    <text evidence="2 12 13">Belongs to the RecF family.</text>
</comment>
<evidence type="ECO:0000256" key="6">
    <source>
        <dbReference type="ARBA" id="ARBA00022741"/>
    </source>
</evidence>
<keyword evidence="8 12" id="KW-0067">ATP-binding</keyword>
<dbReference type="PROSITE" id="PS00617">
    <property type="entry name" value="RECF_1"/>
    <property type="match status" value="1"/>
</dbReference>
<keyword evidence="7 12" id="KW-0227">DNA damage</keyword>
<dbReference type="PANTHER" id="PTHR32182">
    <property type="entry name" value="DNA REPLICATION AND REPAIR PROTEIN RECF"/>
    <property type="match status" value="1"/>
</dbReference>
<dbReference type="NCBIfam" id="TIGR00611">
    <property type="entry name" value="recf"/>
    <property type="match status" value="1"/>
</dbReference>
<protein>
    <recommendedName>
        <fullName evidence="3 12">DNA replication and repair protein RecF</fullName>
    </recommendedName>
</protein>
<keyword evidence="9 12" id="KW-0238">DNA-binding</keyword>
<comment type="caution">
    <text evidence="15">The sequence shown here is derived from an EMBL/GenBank/DDBJ whole genome shotgun (WGS) entry which is preliminary data.</text>
</comment>
<proteinExistence type="inferred from homology"/>
<evidence type="ECO:0000256" key="1">
    <source>
        <dbReference type="ARBA" id="ARBA00004496"/>
    </source>
</evidence>
<evidence type="ECO:0000259" key="14">
    <source>
        <dbReference type="Pfam" id="PF02463"/>
    </source>
</evidence>
<dbReference type="Pfam" id="PF02463">
    <property type="entry name" value="SMC_N"/>
    <property type="match status" value="1"/>
</dbReference>
<evidence type="ECO:0000256" key="12">
    <source>
        <dbReference type="HAMAP-Rule" id="MF_00365"/>
    </source>
</evidence>
<evidence type="ECO:0000256" key="8">
    <source>
        <dbReference type="ARBA" id="ARBA00022840"/>
    </source>
</evidence>
<keyword evidence="4 12" id="KW-0963">Cytoplasm</keyword>
<keyword evidence="10 12" id="KW-0234">DNA repair</keyword>
<name>A0ABS9MKC7_9FIRM</name>
<comment type="subcellular location">
    <subcellularLocation>
        <location evidence="1 12 13">Cytoplasm</location>
    </subcellularLocation>
</comment>
<evidence type="ECO:0000256" key="3">
    <source>
        <dbReference type="ARBA" id="ARBA00020170"/>
    </source>
</evidence>
<evidence type="ECO:0000313" key="16">
    <source>
        <dbReference type="Proteomes" id="UP001298681"/>
    </source>
</evidence>
<reference evidence="15 16" key="1">
    <citation type="submission" date="2022-01" db="EMBL/GenBank/DDBJ databases">
        <title>Collection of gut derived symbiotic bacterial strains cultured from healthy donors.</title>
        <authorList>
            <person name="Lin H."/>
            <person name="Kohout C."/>
            <person name="Waligurski E."/>
            <person name="Pamer E.G."/>
        </authorList>
    </citation>
    <scope>NUCLEOTIDE SEQUENCE [LARGE SCALE GENOMIC DNA]</scope>
    <source>
        <strain evidence="15 16">DFI.7.58</strain>
    </source>
</reference>
<keyword evidence="6 12" id="KW-0547">Nucleotide-binding</keyword>
<dbReference type="Gene3D" id="1.20.1050.90">
    <property type="entry name" value="RecF/RecN/SMC, N-terminal domain"/>
    <property type="match status" value="1"/>
</dbReference>
<dbReference type="PROSITE" id="PS00618">
    <property type="entry name" value="RECF_2"/>
    <property type="match status" value="1"/>
</dbReference>
<dbReference type="Proteomes" id="UP001298681">
    <property type="component" value="Unassembled WGS sequence"/>
</dbReference>
<feature type="domain" description="RecF/RecN/SMC N-terminal" evidence="14">
    <location>
        <begin position="11"/>
        <end position="333"/>
    </location>
</feature>
<dbReference type="InterPro" id="IPR003395">
    <property type="entry name" value="RecF/RecN/SMC_N"/>
</dbReference>
<dbReference type="InterPro" id="IPR027417">
    <property type="entry name" value="P-loop_NTPase"/>
</dbReference>
<evidence type="ECO:0000256" key="10">
    <source>
        <dbReference type="ARBA" id="ARBA00023204"/>
    </source>
</evidence>
<dbReference type="SUPFAM" id="SSF52540">
    <property type="entry name" value="P-loop containing nucleoside triphosphate hydrolases"/>
    <property type="match status" value="1"/>
</dbReference>
<comment type="function">
    <text evidence="12 13">The RecF protein is involved in DNA metabolism; it is required for DNA replication and normal SOS inducibility. RecF binds preferentially to single-stranded, linear DNA. It also seems to bind ATP.</text>
</comment>
<feature type="binding site" evidence="12">
    <location>
        <begin position="25"/>
        <end position="32"/>
    </location>
    <ligand>
        <name>ATP</name>
        <dbReference type="ChEBI" id="CHEBI:30616"/>
    </ligand>
</feature>
<gene>
    <name evidence="12 15" type="primary">recF</name>
    <name evidence="15" type="ORF">L0P57_09975</name>
</gene>
<dbReference type="InterPro" id="IPR001238">
    <property type="entry name" value="DNA-binding_RecF"/>
</dbReference>
<dbReference type="PANTHER" id="PTHR32182:SF0">
    <property type="entry name" value="DNA REPLICATION AND REPAIR PROTEIN RECF"/>
    <property type="match status" value="1"/>
</dbReference>
<dbReference type="Gene3D" id="3.40.50.300">
    <property type="entry name" value="P-loop containing nucleotide triphosphate hydrolases"/>
    <property type="match status" value="1"/>
</dbReference>
<evidence type="ECO:0000256" key="9">
    <source>
        <dbReference type="ARBA" id="ARBA00023125"/>
    </source>
</evidence>
<evidence type="ECO:0000256" key="13">
    <source>
        <dbReference type="RuleBase" id="RU000578"/>
    </source>
</evidence>
<sequence length="358" mass="39632">MAFEHYRNLCAGSLTPCPGMNVIYGRNAQGKTNLLEAVWLFTGGRSFRGARDGELVAFGQEKAALHLQFYSEEREQEAELTIQNGRRSASLNGVPKRSPAELVGKFRAVLFSPEHLSLIKSGPALRRNFIDAALCQVKPAYAPLLSRYHHTLVQRNALLKDIPRHAELLDTLEIWDDRLARYGDAVARERAAYIQKIEAPARELYAGISENKEQFGIQYQKSAENLREALAAARRDDLQSGHTTVGPHRDDLEVTVDGVSARAYGSQGQQRSLVLALKLAEADVLEQEGGEAPVILLDDVMSELDAGRQHYLLNRLDGRQVFLTCCEPGAVKRLEEGALFEVRRGELYVPTSGAGHGD</sequence>
<keyword evidence="11 12" id="KW-0742">SOS response</keyword>
<evidence type="ECO:0000313" key="15">
    <source>
        <dbReference type="EMBL" id="MCG4611254.1"/>
    </source>
</evidence>
<evidence type="ECO:0000256" key="4">
    <source>
        <dbReference type="ARBA" id="ARBA00022490"/>
    </source>
</evidence>
<keyword evidence="16" id="KW-1185">Reference proteome</keyword>
<dbReference type="HAMAP" id="MF_00365">
    <property type="entry name" value="RecF"/>
    <property type="match status" value="1"/>
</dbReference>
<evidence type="ECO:0000256" key="2">
    <source>
        <dbReference type="ARBA" id="ARBA00008016"/>
    </source>
</evidence>
<dbReference type="InterPro" id="IPR042174">
    <property type="entry name" value="RecF_2"/>
</dbReference>
<evidence type="ECO:0000256" key="11">
    <source>
        <dbReference type="ARBA" id="ARBA00023236"/>
    </source>
</evidence>
<dbReference type="InterPro" id="IPR018078">
    <property type="entry name" value="DNA-binding_RecF_CS"/>
</dbReference>
<organism evidence="15 16">
    <name type="scientific">Anaeromassilibacillus senegalensis</name>
    <dbReference type="NCBI Taxonomy" id="1673717"/>
    <lineage>
        <taxon>Bacteria</taxon>
        <taxon>Bacillati</taxon>
        <taxon>Bacillota</taxon>
        <taxon>Clostridia</taxon>
        <taxon>Eubacteriales</taxon>
        <taxon>Acutalibacteraceae</taxon>
        <taxon>Anaeromassilibacillus</taxon>
    </lineage>
</organism>